<gene>
    <name evidence="6" type="ORF">LTR24_002510</name>
</gene>
<dbReference type="InterPro" id="IPR036188">
    <property type="entry name" value="FAD/NAD-bd_sf"/>
</dbReference>
<dbReference type="Gene3D" id="3.50.50.60">
    <property type="entry name" value="FAD/NAD(P)-binding domain"/>
    <property type="match status" value="2"/>
</dbReference>
<dbReference type="PANTHER" id="PTHR42877">
    <property type="entry name" value="L-ORNITHINE N(5)-MONOOXYGENASE-RELATED"/>
    <property type="match status" value="1"/>
</dbReference>
<sequence>MPLIDDDITDSADDIPDYPQASPQPIKIIHVGAGASGILFAHKAHRQLENFTLVCYEKNDSIGGTWYENRYPGCACDIPAHTYTFPFEPNAEWSGYYSYSDEIQTYMLDFARKYDVEKYITLKTEVLAAAWDEQAGHWNVDLKHSDGSASTDTCNVLINGTGVFNKWKWPVIEGLHNFKGTLAHSAAWDTTIDWTNKTVAVIGTGSSSIQMVPKFAATAKHLTVFMRNTTYIGPQLGSNISNKGADPEAMEPQAAGKHSYTVKEKQRFRDDPDYLLEYRRKVERSVVSGFRTFYRGSELNLATKKFMHEDMAMKLGGRDDLKQRFIPKWSPGCRRLTPGEGYLEALIQPNVTCVFDDIIKVTVAGVVTRNGSEHYVDILACATGFNVQYLPHFPITGVDGKVMQDQKEPNIYASIAAPGFPNYFVVNGPRGNWGQGCVLPSHEVQIEYIVKCCRKMQEDRIQSMVPRQEPTSQLNAYMDAWHSKHSVWAEDCRSWYKDNKPNGRVHVWPGSLYHHLKFMKYPRYEHYHIKYNKNSNIWAFWGNGLTITETKYSVQDMPVPYIRNNEDKLWDIE</sequence>
<organism evidence="6 7">
    <name type="scientific">Lithohypha guttulata</name>
    <dbReference type="NCBI Taxonomy" id="1690604"/>
    <lineage>
        <taxon>Eukaryota</taxon>
        <taxon>Fungi</taxon>
        <taxon>Dikarya</taxon>
        <taxon>Ascomycota</taxon>
        <taxon>Pezizomycotina</taxon>
        <taxon>Eurotiomycetes</taxon>
        <taxon>Chaetothyriomycetidae</taxon>
        <taxon>Chaetothyriales</taxon>
        <taxon>Trichomeriaceae</taxon>
        <taxon>Lithohypha</taxon>
    </lineage>
</organism>
<evidence type="ECO:0000256" key="3">
    <source>
        <dbReference type="ARBA" id="ARBA00022630"/>
    </source>
</evidence>
<evidence type="ECO:0000256" key="2">
    <source>
        <dbReference type="ARBA" id="ARBA00010139"/>
    </source>
</evidence>
<name>A0ABR0KHP3_9EURO</name>
<keyword evidence="7" id="KW-1185">Reference proteome</keyword>
<evidence type="ECO:0000313" key="6">
    <source>
        <dbReference type="EMBL" id="KAK5096748.1"/>
    </source>
</evidence>
<evidence type="ECO:0000256" key="4">
    <source>
        <dbReference type="ARBA" id="ARBA00022827"/>
    </source>
</evidence>
<dbReference type="SUPFAM" id="SSF51905">
    <property type="entry name" value="FAD/NAD(P)-binding domain"/>
    <property type="match status" value="3"/>
</dbReference>
<protein>
    <recommendedName>
        <fullName evidence="8">Flavin-containing monooxygenase</fullName>
    </recommendedName>
</protein>
<evidence type="ECO:0000256" key="1">
    <source>
        <dbReference type="ARBA" id="ARBA00001974"/>
    </source>
</evidence>
<comment type="cofactor">
    <cofactor evidence="1">
        <name>FAD</name>
        <dbReference type="ChEBI" id="CHEBI:57692"/>
    </cofactor>
</comment>
<keyword evidence="4" id="KW-0274">FAD</keyword>
<keyword evidence="3" id="KW-0285">Flavoprotein</keyword>
<evidence type="ECO:0000313" key="7">
    <source>
        <dbReference type="Proteomes" id="UP001345013"/>
    </source>
</evidence>
<dbReference type="EMBL" id="JAVRRG010000021">
    <property type="protein sequence ID" value="KAK5096748.1"/>
    <property type="molecule type" value="Genomic_DNA"/>
</dbReference>
<evidence type="ECO:0008006" key="8">
    <source>
        <dbReference type="Google" id="ProtNLM"/>
    </source>
</evidence>
<dbReference type="PANTHER" id="PTHR42877:SF8">
    <property type="entry name" value="MONOOXYGENASE"/>
    <property type="match status" value="1"/>
</dbReference>
<accession>A0ABR0KHP3</accession>
<dbReference type="Proteomes" id="UP001345013">
    <property type="component" value="Unassembled WGS sequence"/>
</dbReference>
<proteinExistence type="inferred from homology"/>
<dbReference type="InterPro" id="IPR051209">
    <property type="entry name" value="FAD-bind_Monooxygenase_sf"/>
</dbReference>
<dbReference type="InterPro" id="IPR020946">
    <property type="entry name" value="Flavin_mOase-like"/>
</dbReference>
<evidence type="ECO:0000256" key="5">
    <source>
        <dbReference type="ARBA" id="ARBA00023002"/>
    </source>
</evidence>
<keyword evidence="5" id="KW-0560">Oxidoreductase</keyword>
<comment type="similarity">
    <text evidence="2">Belongs to the FAD-binding monooxygenase family.</text>
</comment>
<dbReference type="Pfam" id="PF00743">
    <property type="entry name" value="FMO-like"/>
    <property type="match status" value="1"/>
</dbReference>
<reference evidence="6 7" key="1">
    <citation type="submission" date="2023-08" db="EMBL/GenBank/DDBJ databases">
        <title>Black Yeasts Isolated from many extreme environments.</title>
        <authorList>
            <person name="Coleine C."/>
            <person name="Stajich J.E."/>
            <person name="Selbmann L."/>
        </authorList>
    </citation>
    <scope>NUCLEOTIDE SEQUENCE [LARGE SCALE GENOMIC DNA]</scope>
    <source>
        <strain evidence="6 7">CCFEE 5885</strain>
    </source>
</reference>
<comment type="caution">
    <text evidence="6">The sequence shown here is derived from an EMBL/GenBank/DDBJ whole genome shotgun (WGS) entry which is preliminary data.</text>
</comment>